<proteinExistence type="predicted"/>
<sequence length="277" mass="29667">MASEIVPADIDVTIPNVARIYDYFLGGKDNYAADRAAAEQIIGAAPATRATALASRHFLARVVRFLAVEAGIDQFLDIGCGLPTQQNVHEVAQEARSDASVVYVDNDSVVLAHARALLATRTRTEVIGGDVCDPESILADPDLTAILDLDRPVGVLLFSVLHCVSDDDLVRDAVRRLRDALAPGSHVAISHITRPPAASSYRAAAEEAARTYRDRGVNTGMTFRDREQIAGFFDGMELLEPGLVGLPDWRPDPELGPVSGQGLPAVYLCGVGRKAAR</sequence>
<dbReference type="PIRSF" id="PIRSF017393">
    <property type="entry name" value="MTase_SAV2177"/>
    <property type="match status" value="1"/>
</dbReference>
<reference evidence="1 2" key="1">
    <citation type="submission" date="2020-04" db="EMBL/GenBank/DDBJ databases">
        <title>MicrobeNet Type strains.</title>
        <authorList>
            <person name="Nicholson A.C."/>
        </authorList>
    </citation>
    <scope>NUCLEOTIDE SEQUENCE [LARGE SCALE GENOMIC DNA]</scope>
    <source>
        <strain evidence="1 2">ATCC BAA-277</strain>
    </source>
</reference>
<dbReference type="InterPro" id="IPR029063">
    <property type="entry name" value="SAM-dependent_MTases_sf"/>
</dbReference>
<dbReference type="SUPFAM" id="SSF53335">
    <property type="entry name" value="S-adenosyl-L-methionine-dependent methyltransferases"/>
    <property type="match status" value="1"/>
</dbReference>
<protein>
    <submittedName>
        <fullName evidence="1">SAM-dependent methyltransferase</fullName>
    </submittedName>
</protein>
<dbReference type="GO" id="GO:0032259">
    <property type="term" value="P:methylation"/>
    <property type="evidence" value="ECO:0007669"/>
    <property type="project" value="UniProtKB-KW"/>
</dbReference>
<dbReference type="EMBL" id="JAAXPI010000002">
    <property type="protein sequence ID" value="NKZ02680.1"/>
    <property type="molecule type" value="Genomic_DNA"/>
</dbReference>
<keyword evidence="2" id="KW-1185">Reference proteome</keyword>
<keyword evidence="1" id="KW-0808">Transferase</keyword>
<dbReference type="InterPro" id="IPR006764">
    <property type="entry name" value="SAM_dep_MeTrfase_SAV2177_type"/>
</dbReference>
<dbReference type="AlphaFoldDB" id="A0A846YPJ2"/>
<dbReference type="Proteomes" id="UP000579250">
    <property type="component" value="Unassembled WGS sequence"/>
</dbReference>
<keyword evidence="1" id="KW-0489">Methyltransferase</keyword>
<comment type="caution">
    <text evidence="1">The sequence shown here is derived from an EMBL/GenBank/DDBJ whole genome shotgun (WGS) entry which is preliminary data.</text>
</comment>
<gene>
    <name evidence="1" type="ORF">HGB48_02745</name>
</gene>
<accession>A0A846YPJ2</accession>
<organism evidence="1 2">
    <name type="scientific">Actinomadura latina</name>
    <dbReference type="NCBI Taxonomy" id="163603"/>
    <lineage>
        <taxon>Bacteria</taxon>
        <taxon>Bacillati</taxon>
        <taxon>Actinomycetota</taxon>
        <taxon>Actinomycetes</taxon>
        <taxon>Streptosporangiales</taxon>
        <taxon>Thermomonosporaceae</taxon>
        <taxon>Actinomadura</taxon>
    </lineage>
</organism>
<evidence type="ECO:0000313" key="2">
    <source>
        <dbReference type="Proteomes" id="UP000579250"/>
    </source>
</evidence>
<dbReference type="GO" id="GO:0008168">
    <property type="term" value="F:methyltransferase activity"/>
    <property type="evidence" value="ECO:0007669"/>
    <property type="project" value="UniProtKB-KW"/>
</dbReference>
<dbReference type="Pfam" id="PF04672">
    <property type="entry name" value="Methyltransf_19"/>
    <property type="match status" value="1"/>
</dbReference>
<dbReference type="CDD" id="cd02440">
    <property type="entry name" value="AdoMet_MTases"/>
    <property type="match status" value="1"/>
</dbReference>
<dbReference type="Gene3D" id="3.40.50.150">
    <property type="entry name" value="Vaccinia Virus protein VP39"/>
    <property type="match status" value="1"/>
</dbReference>
<dbReference type="RefSeq" id="WP_067629137.1">
    <property type="nucleotide sequence ID" value="NZ_JAAXPI010000002.1"/>
</dbReference>
<evidence type="ECO:0000313" key="1">
    <source>
        <dbReference type="EMBL" id="NKZ02680.1"/>
    </source>
</evidence>
<name>A0A846YPJ2_9ACTN</name>